<dbReference type="Proteomes" id="UP000010523">
    <property type="component" value="Unassembled WGS sequence"/>
</dbReference>
<dbReference type="AlphaFoldDB" id="I3E588"/>
<sequence>MIPCFIVPWGRFANHIIEFLLRWIFSGLPLVLLPERLSTEEVSVVSQKTLYRWKAKYFARFLKWWKNERKRMAEYYQDGDGLLALYRKGIGSAEEFLILVSSFFGEDRSIPGPGKLFSSIHFRQSPIRI</sequence>
<gene>
    <name evidence="2" type="ORF">PB1_01920</name>
    <name evidence="1" type="ORF">PB1_12919</name>
</gene>
<comment type="caution">
    <text evidence="2">The sequence shown here is derived from an EMBL/GenBank/DDBJ whole genome shotgun (WGS) entry which is preliminary data.</text>
</comment>
<evidence type="ECO:0000313" key="2">
    <source>
        <dbReference type="EMBL" id="EIJ81659.1"/>
    </source>
</evidence>
<reference evidence="2" key="1">
    <citation type="submission" date="2011-04" db="EMBL/GenBank/DDBJ databases">
        <authorList>
            <person name="Heggeset T.M.B."/>
            <person name="Ellingsen T.E."/>
            <person name="Brautaset T."/>
        </authorList>
    </citation>
    <scope>NUCLEOTIDE SEQUENCE</scope>
    <source>
        <strain evidence="2">PB1</strain>
    </source>
</reference>
<proteinExistence type="predicted"/>
<evidence type="ECO:0000313" key="3">
    <source>
        <dbReference type="Proteomes" id="UP000010523"/>
    </source>
</evidence>
<dbReference type="EMBL" id="AFEU01000001">
    <property type="protein sequence ID" value="EIJ81659.1"/>
    <property type="molecule type" value="Genomic_DNA"/>
</dbReference>
<dbReference type="EMBL" id="AFEU01000003">
    <property type="protein sequence ID" value="EIJ78460.1"/>
    <property type="molecule type" value="Genomic_DNA"/>
</dbReference>
<dbReference type="PATRIC" id="fig|997296.3.peg.2728"/>
<keyword evidence="3" id="KW-1185">Reference proteome</keyword>
<reference evidence="2 3" key="2">
    <citation type="journal article" date="2012" name="Appl. Environ. Microbiol.">
        <title>Genome Sequence of Thermotolerant Bacillus methanolicus: Features and Regulation Related to Methylotrophy and Production of L-Lysine and L-Glutamate from Methanol.</title>
        <authorList>
            <person name="Heggeset T.M."/>
            <person name="Krog A."/>
            <person name="Balzer S."/>
            <person name="Wentzel A."/>
            <person name="Ellingsen T.E."/>
            <person name="Brautaset T."/>
        </authorList>
    </citation>
    <scope>NUCLEOTIDE SEQUENCE [LARGE SCALE GENOMIC DNA]</scope>
    <source>
        <strain evidence="2 3">PB1</strain>
    </source>
</reference>
<name>I3E588_BACMT</name>
<accession>I3E588</accession>
<protein>
    <submittedName>
        <fullName evidence="2">Uncharacterized protein</fullName>
    </submittedName>
</protein>
<organism evidence="2 3">
    <name type="scientific">Bacillus methanolicus PB1</name>
    <dbReference type="NCBI Taxonomy" id="997296"/>
    <lineage>
        <taxon>Bacteria</taxon>
        <taxon>Bacillati</taxon>
        <taxon>Bacillota</taxon>
        <taxon>Bacilli</taxon>
        <taxon>Bacillales</taxon>
        <taxon>Bacillaceae</taxon>
        <taxon>Bacillus</taxon>
    </lineage>
</organism>
<dbReference type="STRING" id="997296.PB1_01920"/>
<evidence type="ECO:0000313" key="1">
    <source>
        <dbReference type="EMBL" id="EIJ78460.1"/>
    </source>
</evidence>